<keyword evidence="3" id="KW-1185">Reference proteome</keyword>
<gene>
    <name evidence="2" type="ORF">C1H46_019256</name>
</gene>
<name>A0A540M9N2_MALBA</name>
<accession>A0A540M9N2</accession>
<sequence>MVYVQEEVAVMCLDDGSHQEKVASTSVAEVAGTSVTKVIGTCVNEVEDVQVAQEGGLEDVQVAQEVDNEEADEKDVEEDSNFVESEYRTDEDNLKFVKFEGIEQENEE</sequence>
<evidence type="ECO:0000313" key="3">
    <source>
        <dbReference type="Proteomes" id="UP000315295"/>
    </source>
</evidence>
<dbReference type="EMBL" id="VIEB01000324">
    <property type="protein sequence ID" value="TQD95169.1"/>
    <property type="molecule type" value="Genomic_DNA"/>
</dbReference>
<dbReference type="AlphaFoldDB" id="A0A540M9N2"/>
<protein>
    <submittedName>
        <fullName evidence="2">Uncharacterized protein</fullName>
    </submittedName>
</protein>
<proteinExistence type="predicted"/>
<evidence type="ECO:0000313" key="2">
    <source>
        <dbReference type="EMBL" id="TQD95169.1"/>
    </source>
</evidence>
<evidence type="ECO:0000256" key="1">
    <source>
        <dbReference type="SAM" id="MobiDB-lite"/>
    </source>
</evidence>
<reference evidence="2 3" key="1">
    <citation type="journal article" date="2019" name="G3 (Bethesda)">
        <title>Sequencing of a Wild Apple (Malus baccata) Genome Unravels the Differences Between Cultivated and Wild Apple Species Regarding Disease Resistance and Cold Tolerance.</title>
        <authorList>
            <person name="Chen X."/>
        </authorList>
    </citation>
    <scope>NUCLEOTIDE SEQUENCE [LARGE SCALE GENOMIC DNA]</scope>
    <source>
        <strain evidence="3">cv. Shandingzi</strain>
        <tissue evidence="2">Leaves</tissue>
    </source>
</reference>
<feature type="region of interest" description="Disordered" evidence="1">
    <location>
        <begin position="66"/>
        <end position="87"/>
    </location>
</feature>
<organism evidence="2 3">
    <name type="scientific">Malus baccata</name>
    <name type="common">Siberian crab apple</name>
    <name type="synonym">Pyrus baccata</name>
    <dbReference type="NCBI Taxonomy" id="106549"/>
    <lineage>
        <taxon>Eukaryota</taxon>
        <taxon>Viridiplantae</taxon>
        <taxon>Streptophyta</taxon>
        <taxon>Embryophyta</taxon>
        <taxon>Tracheophyta</taxon>
        <taxon>Spermatophyta</taxon>
        <taxon>Magnoliopsida</taxon>
        <taxon>eudicotyledons</taxon>
        <taxon>Gunneridae</taxon>
        <taxon>Pentapetalae</taxon>
        <taxon>rosids</taxon>
        <taxon>fabids</taxon>
        <taxon>Rosales</taxon>
        <taxon>Rosaceae</taxon>
        <taxon>Amygdaloideae</taxon>
        <taxon>Maleae</taxon>
        <taxon>Malus</taxon>
    </lineage>
</organism>
<comment type="caution">
    <text evidence="2">The sequence shown here is derived from an EMBL/GenBank/DDBJ whole genome shotgun (WGS) entry which is preliminary data.</text>
</comment>
<dbReference type="Proteomes" id="UP000315295">
    <property type="component" value="Unassembled WGS sequence"/>
</dbReference>
<feature type="compositionally biased region" description="Acidic residues" evidence="1">
    <location>
        <begin position="66"/>
        <end position="81"/>
    </location>
</feature>